<dbReference type="GO" id="GO:0032922">
    <property type="term" value="P:circadian regulation of gene expression"/>
    <property type="evidence" value="ECO:0007669"/>
    <property type="project" value="TreeGrafter"/>
</dbReference>
<feature type="binding site" evidence="4">
    <location>
        <begin position="249"/>
        <end position="256"/>
    </location>
    <ligand>
        <name>FAD</name>
        <dbReference type="ChEBI" id="CHEBI:57692"/>
    </ligand>
</feature>
<evidence type="ECO:0000256" key="5">
    <source>
        <dbReference type="PIRSR" id="PIRSR602081-2"/>
    </source>
</evidence>
<dbReference type="GO" id="GO:0005737">
    <property type="term" value="C:cytoplasm"/>
    <property type="evidence" value="ECO:0007669"/>
    <property type="project" value="TreeGrafter"/>
</dbReference>
<dbReference type="GO" id="GO:0071949">
    <property type="term" value="F:FAD binding"/>
    <property type="evidence" value="ECO:0007669"/>
    <property type="project" value="TreeGrafter"/>
</dbReference>
<accession>A0A2Z6MTT6</accession>
<dbReference type="Gene3D" id="1.25.40.80">
    <property type="match status" value="1"/>
</dbReference>
<feature type="site" description="Electron transfer via tryptophanyl radical" evidence="5">
    <location>
        <position position="334"/>
    </location>
</feature>
<dbReference type="OrthoDB" id="435881at2759"/>
<keyword evidence="3 4" id="KW-0274">FAD</keyword>
<dbReference type="GO" id="GO:0003904">
    <property type="term" value="F:deoxyribodipyrimidine photo-lyase activity"/>
    <property type="evidence" value="ECO:0007669"/>
    <property type="project" value="TreeGrafter"/>
</dbReference>
<protein>
    <recommendedName>
        <fullName evidence="6">Photolyase/cryptochrome alpha/beta domain-containing protein</fullName>
    </recommendedName>
</protein>
<keyword evidence="2 4" id="KW-0285">Flavoprotein</keyword>
<keyword evidence="8" id="KW-1185">Reference proteome</keyword>
<dbReference type="PANTHER" id="PTHR11455:SF9">
    <property type="entry name" value="CRYPTOCHROME CIRCADIAN CLOCK 5 ISOFORM X1"/>
    <property type="match status" value="1"/>
</dbReference>
<dbReference type="GO" id="GO:0003677">
    <property type="term" value="F:DNA binding"/>
    <property type="evidence" value="ECO:0007669"/>
    <property type="project" value="TreeGrafter"/>
</dbReference>
<dbReference type="SUPFAM" id="SSF48173">
    <property type="entry name" value="Cryptochrome/photolyase FAD-binding domain"/>
    <property type="match status" value="1"/>
</dbReference>
<dbReference type="GO" id="GO:0005634">
    <property type="term" value="C:nucleus"/>
    <property type="evidence" value="ECO:0007669"/>
    <property type="project" value="TreeGrafter"/>
</dbReference>
<proteinExistence type="inferred from homology"/>
<evidence type="ECO:0000313" key="7">
    <source>
        <dbReference type="EMBL" id="GAU22319.1"/>
    </source>
</evidence>
<dbReference type="InterPro" id="IPR014729">
    <property type="entry name" value="Rossmann-like_a/b/a_fold"/>
</dbReference>
<dbReference type="Proteomes" id="UP000242715">
    <property type="component" value="Unassembled WGS sequence"/>
</dbReference>
<dbReference type="InterPro" id="IPR006050">
    <property type="entry name" value="DNA_photolyase_N"/>
</dbReference>
<dbReference type="InterPro" id="IPR005101">
    <property type="entry name" value="Cryptochr/Photolyase_FAD-bd"/>
</dbReference>
<dbReference type="Pfam" id="PF03441">
    <property type="entry name" value="FAD_binding_7"/>
    <property type="match status" value="1"/>
</dbReference>
<dbReference type="EMBL" id="DF973244">
    <property type="protein sequence ID" value="GAU22319.1"/>
    <property type="molecule type" value="Genomic_DNA"/>
</dbReference>
<reference evidence="8" key="1">
    <citation type="journal article" date="2017" name="Front. Plant Sci.">
        <title>Climate Clever Clovers: New Paradigm to Reduce the Environmental Footprint of Ruminants by Breeding Low Methanogenic Forages Utilizing Haplotype Variation.</title>
        <authorList>
            <person name="Kaur P."/>
            <person name="Appels R."/>
            <person name="Bayer P.E."/>
            <person name="Keeble-Gagnere G."/>
            <person name="Wang J."/>
            <person name="Hirakawa H."/>
            <person name="Shirasawa K."/>
            <person name="Vercoe P."/>
            <person name="Stefanova K."/>
            <person name="Durmic Z."/>
            <person name="Nichols P."/>
            <person name="Revell C."/>
            <person name="Isobe S.N."/>
            <person name="Edwards D."/>
            <person name="Erskine W."/>
        </authorList>
    </citation>
    <scope>NUCLEOTIDE SEQUENCE [LARGE SCALE GENOMIC DNA]</scope>
    <source>
        <strain evidence="8">cv. Daliak</strain>
    </source>
</reference>
<dbReference type="InterPro" id="IPR036155">
    <property type="entry name" value="Crypto/Photolyase_N_sf"/>
</dbReference>
<evidence type="ECO:0000259" key="6">
    <source>
        <dbReference type="PROSITE" id="PS51645"/>
    </source>
</evidence>
<dbReference type="GO" id="GO:0006139">
    <property type="term" value="P:nucleobase-containing compound metabolic process"/>
    <property type="evidence" value="ECO:0007669"/>
    <property type="project" value="UniProtKB-ARBA"/>
</dbReference>
<dbReference type="Pfam" id="PF00875">
    <property type="entry name" value="DNA_photolyase"/>
    <property type="match status" value="1"/>
</dbReference>
<dbReference type="SUPFAM" id="SSF52425">
    <property type="entry name" value="Cryptochrome/photolyase, N-terminal domain"/>
    <property type="match status" value="1"/>
</dbReference>
<evidence type="ECO:0000313" key="8">
    <source>
        <dbReference type="Proteomes" id="UP000242715"/>
    </source>
</evidence>
<dbReference type="PANTHER" id="PTHR11455">
    <property type="entry name" value="CRYPTOCHROME"/>
    <property type="match status" value="1"/>
</dbReference>
<dbReference type="InterPro" id="IPR036134">
    <property type="entry name" value="Crypto/Photolyase_FAD-like_sf"/>
</dbReference>
<dbReference type="InterPro" id="IPR002081">
    <property type="entry name" value="Cryptochrome/DNA_photolyase_1"/>
</dbReference>
<feature type="site" description="Electron transfer via tryptophanyl radical" evidence="5">
    <location>
        <position position="357"/>
    </location>
</feature>
<comment type="similarity">
    <text evidence="1">Belongs to the DNA photolyase class-1 family.</text>
</comment>
<comment type="cofactor">
    <cofactor evidence="4">
        <name>FAD</name>
        <dbReference type="ChEBI" id="CHEBI:57692"/>
    </cofactor>
    <text evidence="4">Binds 1 FAD per subunit.</text>
</comment>
<feature type="domain" description="Photolyase/cryptochrome alpha/beta" evidence="6">
    <location>
        <begin position="11"/>
        <end position="149"/>
    </location>
</feature>
<dbReference type="Gene3D" id="3.40.50.620">
    <property type="entry name" value="HUPs"/>
    <property type="match status" value="1"/>
</dbReference>
<dbReference type="AlphaFoldDB" id="A0A2Z6MTT6"/>
<feature type="binding site" evidence="4">
    <location>
        <begin position="208"/>
        <end position="212"/>
    </location>
    <ligand>
        <name>FAD</name>
        <dbReference type="ChEBI" id="CHEBI:57692"/>
    </ligand>
</feature>
<evidence type="ECO:0000256" key="3">
    <source>
        <dbReference type="ARBA" id="ARBA00022827"/>
    </source>
</evidence>
<sequence length="457" mass="52326">MRLTASMGFGSGPLIWFRKGIRIHDNPALEYASRECSHLYPLFIIDPHYMKPDPNAFSPGSSRAGLNRINFLLQSLGDLDVNLKKIGSRLLIVKGDPYEVLIRCFKEWNIGKLCFEYDTDPYYQALDIKIKDFALGAGIEVFSPNGGKPPLSYQSFVKLAGEPPSPLSTTYSSLPPVGHLGSCDISEKWVANFEKPKGNPSAFLKPATTILSPYLKFGCLSSRYFYQRIQDVYKSLPKHTSPPVSLLGQLLWRDFFYTAAFGTPNFDRMKDNKICKQIPWKDDDKLLEAWRDAKTGFPWIDAIMVQLRQWGWMHHLARHSVACFLTRGDLFVHWEKGRDVFDRLLIDSDWAINNGNWMWLSCSSFFYQYNRIYSPTTFGKKYDPNGDYIRHFLPVLKVVSHDSASKECKRKMGEAYALNKELNGLVSEDDLRNLRRKLDAGEEQGTKAKRSRQLLIG</sequence>
<evidence type="ECO:0000256" key="2">
    <source>
        <dbReference type="ARBA" id="ARBA00022630"/>
    </source>
</evidence>
<feature type="binding site" evidence="4">
    <location>
        <begin position="347"/>
        <end position="349"/>
    </location>
    <ligand>
        <name>FAD</name>
        <dbReference type="ChEBI" id="CHEBI:57692"/>
    </ligand>
</feature>
<organism evidence="7 8">
    <name type="scientific">Trifolium subterraneum</name>
    <name type="common">Subterranean clover</name>
    <dbReference type="NCBI Taxonomy" id="3900"/>
    <lineage>
        <taxon>Eukaryota</taxon>
        <taxon>Viridiplantae</taxon>
        <taxon>Streptophyta</taxon>
        <taxon>Embryophyta</taxon>
        <taxon>Tracheophyta</taxon>
        <taxon>Spermatophyta</taxon>
        <taxon>Magnoliopsida</taxon>
        <taxon>eudicotyledons</taxon>
        <taxon>Gunneridae</taxon>
        <taxon>Pentapetalae</taxon>
        <taxon>rosids</taxon>
        <taxon>fabids</taxon>
        <taxon>Fabales</taxon>
        <taxon>Fabaceae</taxon>
        <taxon>Papilionoideae</taxon>
        <taxon>50 kb inversion clade</taxon>
        <taxon>NPAAA clade</taxon>
        <taxon>Hologalegina</taxon>
        <taxon>IRL clade</taxon>
        <taxon>Trifolieae</taxon>
        <taxon>Trifolium</taxon>
    </lineage>
</organism>
<dbReference type="PROSITE" id="PS51645">
    <property type="entry name" value="PHR_CRY_ALPHA_BETA"/>
    <property type="match status" value="1"/>
</dbReference>
<gene>
    <name evidence="7" type="ORF">TSUD_261190</name>
</gene>
<dbReference type="Gene3D" id="1.10.579.10">
    <property type="entry name" value="DNA Cyclobutane Dipyrimidine Photolyase, subunit A, domain 3"/>
    <property type="match status" value="1"/>
</dbReference>
<evidence type="ECO:0000256" key="4">
    <source>
        <dbReference type="PIRSR" id="PIRSR602081-1"/>
    </source>
</evidence>
<feature type="site" description="Electron transfer via tryptophanyl radical" evidence="5">
    <location>
        <position position="280"/>
    </location>
</feature>
<evidence type="ECO:0000256" key="1">
    <source>
        <dbReference type="ARBA" id="ARBA00005862"/>
    </source>
</evidence>
<dbReference type="GO" id="GO:0043153">
    <property type="term" value="P:entrainment of circadian clock by photoperiod"/>
    <property type="evidence" value="ECO:0007669"/>
    <property type="project" value="TreeGrafter"/>
</dbReference>
<name>A0A2Z6MTT6_TRISU</name>